<keyword evidence="2" id="KW-1185">Reference proteome</keyword>
<evidence type="ECO:0000313" key="2">
    <source>
        <dbReference type="Proteomes" id="UP000643810"/>
    </source>
</evidence>
<gene>
    <name evidence="1" type="ORF">H8R94_00275</name>
</gene>
<dbReference type="Proteomes" id="UP000643810">
    <property type="component" value="Unassembled WGS sequence"/>
</dbReference>
<dbReference type="Gene3D" id="3.40.1690.10">
    <property type="entry name" value="secretion proteins EscU"/>
    <property type="match status" value="1"/>
</dbReference>
<dbReference type="RefSeq" id="WP_186853564.1">
    <property type="nucleotide sequence ID" value="NZ_JACOPG010000001.1"/>
</dbReference>
<reference evidence="1 2" key="1">
    <citation type="submission" date="2020-08" db="EMBL/GenBank/DDBJ databases">
        <title>Genome public.</title>
        <authorList>
            <person name="Liu C."/>
            <person name="Sun Q."/>
        </authorList>
    </citation>
    <scope>NUCLEOTIDE SEQUENCE [LARGE SCALE GENOMIC DNA]</scope>
    <source>
        <strain evidence="1 2">NSJ-9</strain>
    </source>
</reference>
<proteinExistence type="predicted"/>
<organism evidence="1 2">
    <name type="scientific">Roseburia lenta</name>
    <dbReference type="NCBI Taxonomy" id="2763061"/>
    <lineage>
        <taxon>Bacteria</taxon>
        <taxon>Bacillati</taxon>
        <taxon>Bacillota</taxon>
        <taxon>Clostridia</taxon>
        <taxon>Lachnospirales</taxon>
        <taxon>Lachnospiraceae</taxon>
        <taxon>Roseburia</taxon>
    </lineage>
</organism>
<protein>
    <submittedName>
        <fullName evidence="1">EscU/YscU/HrcU family type III secretion system export apparatus switch protein</fullName>
    </submittedName>
</protein>
<comment type="caution">
    <text evidence="1">The sequence shown here is derived from an EMBL/GenBank/DDBJ whole genome shotgun (WGS) entry which is preliminary data.</text>
</comment>
<dbReference type="SUPFAM" id="SSF160544">
    <property type="entry name" value="EscU C-terminal domain-like"/>
    <property type="match status" value="1"/>
</dbReference>
<dbReference type="InterPro" id="IPR029025">
    <property type="entry name" value="T3SS_substrate_exporter_C"/>
</dbReference>
<dbReference type="PANTHER" id="PTHR30531:SF12">
    <property type="entry name" value="FLAGELLAR BIOSYNTHETIC PROTEIN FLHB"/>
    <property type="match status" value="1"/>
</dbReference>
<dbReference type="Pfam" id="PF01312">
    <property type="entry name" value="Bac_export_2"/>
    <property type="match status" value="1"/>
</dbReference>
<dbReference type="InterPro" id="IPR006135">
    <property type="entry name" value="T3SS_substrate_exporter"/>
</dbReference>
<accession>A0ABR7GE42</accession>
<sequence length="102" mass="11370">MENKEWKPQDFSKEKTAVALFYDPNDIAPKIVATGKGHVAEKIITSAQENDVPFYQDGKLADTLSKFDIGEAIPPELYEVVAEILVFVDGMEKVKAKLDGRK</sequence>
<evidence type="ECO:0000313" key="1">
    <source>
        <dbReference type="EMBL" id="MBC5685056.1"/>
    </source>
</evidence>
<name>A0ABR7GE42_9FIRM</name>
<dbReference type="EMBL" id="JACOPG010000001">
    <property type="protein sequence ID" value="MBC5685056.1"/>
    <property type="molecule type" value="Genomic_DNA"/>
</dbReference>
<dbReference type="PANTHER" id="PTHR30531">
    <property type="entry name" value="FLAGELLAR BIOSYNTHETIC PROTEIN FLHB"/>
    <property type="match status" value="1"/>
</dbReference>